<sequence length="109" mass="13203">MPIDRRVKFIDSTSDIHKYFNSPSDPKRSRLKLSSEQISILESNFKIDSHPSHMTKNFLSNKLNIPLRNIQIWFQNRRAKDKTYRENDFNSHRFGNMNLFSKFHDNYFY</sequence>
<accession>A0A9P6H196</accession>
<dbReference type="CDD" id="cd00086">
    <property type="entry name" value="homeodomain"/>
    <property type="match status" value="1"/>
</dbReference>
<dbReference type="AlphaFoldDB" id="A0A9P6H196"/>
<dbReference type="SUPFAM" id="SSF46689">
    <property type="entry name" value="Homeodomain-like"/>
    <property type="match status" value="1"/>
</dbReference>
<gene>
    <name evidence="8" type="primary">HD-5</name>
    <name evidence="8" type="ORF">NGRA_0830</name>
</gene>
<dbReference type="InterPro" id="IPR051000">
    <property type="entry name" value="Homeobox_DNA-bind_prot"/>
</dbReference>
<dbReference type="PANTHER" id="PTHR24324:SF5">
    <property type="entry name" value="HEMATOPOIETICALLY-EXPRESSED HOMEOBOX PROTEIN HHEX"/>
    <property type="match status" value="1"/>
</dbReference>
<dbReference type="Pfam" id="PF00046">
    <property type="entry name" value="Homeodomain"/>
    <property type="match status" value="1"/>
</dbReference>
<evidence type="ECO:0000256" key="3">
    <source>
        <dbReference type="ARBA" id="ARBA00023155"/>
    </source>
</evidence>
<reference evidence="8 9" key="1">
    <citation type="journal article" date="2020" name="Genome Biol. Evol.">
        <title>Comparative genomics of strictly vertically transmitted, feminizing microsporidia endosymbionts of amphipod crustaceans.</title>
        <authorList>
            <person name="Cormier A."/>
            <person name="Chebbi M.A."/>
            <person name="Giraud I."/>
            <person name="Wattier R."/>
            <person name="Teixeira M."/>
            <person name="Gilbert C."/>
            <person name="Rigaud T."/>
            <person name="Cordaux R."/>
        </authorList>
    </citation>
    <scope>NUCLEOTIDE SEQUENCE [LARGE SCALE GENOMIC DNA]</scope>
    <source>
        <strain evidence="8 9">Ou3-Ou53</strain>
    </source>
</reference>
<proteinExistence type="predicted"/>
<feature type="domain" description="Homeobox" evidence="7">
    <location>
        <begin position="24"/>
        <end position="84"/>
    </location>
</feature>
<keyword evidence="9" id="KW-1185">Reference proteome</keyword>
<dbReference type="Proteomes" id="UP000740883">
    <property type="component" value="Unassembled WGS sequence"/>
</dbReference>
<protein>
    <submittedName>
        <fullName evidence="8">Homeobox protein HD-5</fullName>
    </submittedName>
</protein>
<evidence type="ECO:0000256" key="5">
    <source>
        <dbReference type="PROSITE-ProRule" id="PRU00108"/>
    </source>
</evidence>
<dbReference type="PROSITE" id="PS50071">
    <property type="entry name" value="HOMEOBOX_2"/>
    <property type="match status" value="1"/>
</dbReference>
<dbReference type="InterPro" id="IPR017970">
    <property type="entry name" value="Homeobox_CS"/>
</dbReference>
<dbReference type="OrthoDB" id="6159439at2759"/>
<dbReference type="InterPro" id="IPR009057">
    <property type="entry name" value="Homeodomain-like_sf"/>
</dbReference>
<comment type="subcellular location">
    <subcellularLocation>
        <location evidence="1 5 6">Nucleus</location>
    </subcellularLocation>
</comment>
<evidence type="ECO:0000313" key="8">
    <source>
        <dbReference type="EMBL" id="KAF9764101.1"/>
    </source>
</evidence>
<dbReference type="GO" id="GO:0005634">
    <property type="term" value="C:nucleus"/>
    <property type="evidence" value="ECO:0007669"/>
    <property type="project" value="UniProtKB-SubCell"/>
</dbReference>
<dbReference type="EMBL" id="SBJO01000038">
    <property type="protein sequence ID" value="KAF9764101.1"/>
    <property type="molecule type" value="Genomic_DNA"/>
</dbReference>
<dbReference type="GO" id="GO:0000978">
    <property type="term" value="F:RNA polymerase II cis-regulatory region sequence-specific DNA binding"/>
    <property type="evidence" value="ECO:0007669"/>
    <property type="project" value="TreeGrafter"/>
</dbReference>
<feature type="DNA-binding region" description="Homeobox" evidence="5">
    <location>
        <begin position="26"/>
        <end position="85"/>
    </location>
</feature>
<dbReference type="InterPro" id="IPR001356">
    <property type="entry name" value="HD"/>
</dbReference>
<organism evidence="8 9">
    <name type="scientific">Nosema granulosis</name>
    <dbReference type="NCBI Taxonomy" id="83296"/>
    <lineage>
        <taxon>Eukaryota</taxon>
        <taxon>Fungi</taxon>
        <taxon>Fungi incertae sedis</taxon>
        <taxon>Microsporidia</taxon>
        <taxon>Nosematidae</taxon>
        <taxon>Nosema</taxon>
    </lineage>
</organism>
<dbReference type="GO" id="GO:0030154">
    <property type="term" value="P:cell differentiation"/>
    <property type="evidence" value="ECO:0007669"/>
    <property type="project" value="TreeGrafter"/>
</dbReference>
<dbReference type="SMART" id="SM00389">
    <property type="entry name" value="HOX"/>
    <property type="match status" value="1"/>
</dbReference>
<keyword evidence="4 5" id="KW-0539">Nucleus</keyword>
<evidence type="ECO:0000256" key="2">
    <source>
        <dbReference type="ARBA" id="ARBA00023125"/>
    </source>
</evidence>
<dbReference type="Gene3D" id="1.10.10.60">
    <property type="entry name" value="Homeodomain-like"/>
    <property type="match status" value="1"/>
</dbReference>
<dbReference type="PANTHER" id="PTHR24324">
    <property type="entry name" value="HOMEOBOX PROTEIN HHEX"/>
    <property type="match status" value="1"/>
</dbReference>
<evidence type="ECO:0000256" key="6">
    <source>
        <dbReference type="RuleBase" id="RU000682"/>
    </source>
</evidence>
<evidence type="ECO:0000256" key="4">
    <source>
        <dbReference type="ARBA" id="ARBA00023242"/>
    </source>
</evidence>
<dbReference type="PROSITE" id="PS00027">
    <property type="entry name" value="HOMEOBOX_1"/>
    <property type="match status" value="1"/>
</dbReference>
<evidence type="ECO:0000259" key="7">
    <source>
        <dbReference type="PROSITE" id="PS50071"/>
    </source>
</evidence>
<name>A0A9P6H196_9MICR</name>
<evidence type="ECO:0000256" key="1">
    <source>
        <dbReference type="ARBA" id="ARBA00004123"/>
    </source>
</evidence>
<dbReference type="GO" id="GO:0000981">
    <property type="term" value="F:DNA-binding transcription factor activity, RNA polymerase II-specific"/>
    <property type="evidence" value="ECO:0007669"/>
    <property type="project" value="InterPro"/>
</dbReference>
<keyword evidence="2 5" id="KW-0238">DNA-binding</keyword>
<keyword evidence="3 5" id="KW-0371">Homeobox</keyword>
<comment type="caution">
    <text evidence="8">The sequence shown here is derived from an EMBL/GenBank/DDBJ whole genome shotgun (WGS) entry which is preliminary data.</text>
</comment>
<evidence type="ECO:0000313" key="9">
    <source>
        <dbReference type="Proteomes" id="UP000740883"/>
    </source>
</evidence>